<accession>A0A3D8GKU4</accession>
<dbReference type="InterPro" id="IPR008308">
    <property type="entry name" value="YpbB-like"/>
</dbReference>
<dbReference type="PIRSF" id="PIRSF021350">
    <property type="entry name" value="UCP021350"/>
    <property type="match status" value="1"/>
</dbReference>
<dbReference type="Gene3D" id="3.40.50.2300">
    <property type="match status" value="1"/>
</dbReference>
<dbReference type="Proteomes" id="UP000257144">
    <property type="component" value="Unassembled WGS sequence"/>
</dbReference>
<organism evidence="2 3">
    <name type="scientific">Neobacillus piezotolerans</name>
    <dbReference type="NCBI Taxonomy" id="2259171"/>
    <lineage>
        <taxon>Bacteria</taxon>
        <taxon>Bacillati</taxon>
        <taxon>Bacillota</taxon>
        <taxon>Bacilli</taxon>
        <taxon>Bacillales</taxon>
        <taxon>Bacillaceae</taxon>
        <taxon>Neobacillus</taxon>
    </lineage>
</organism>
<protein>
    <submittedName>
        <fullName evidence="2">RQC domain-containing protein</fullName>
    </submittedName>
</protein>
<evidence type="ECO:0000313" key="2">
    <source>
        <dbReference type="EMBL" id="RDU35028.1"/>
    </source>
</evidence>
<name>A0A3D8GKU4_9BACI</name>
<reference evidence="2 3" key="1">
    <citation type="submission" date="2018-07" db="EMBL/GenBank/DDBJ databases">
        <title>Bacillus sp. YLB-04 draft genome sequence.</title>
        <authorList>
            <person name="Yu L."/>
            <person name="Tang X."/>
        </authorList>
    </citation>
    <scope>NUCLEOTIDE SEQUENCE [LARGE SCALE GENOMIC DNA]</scope>
    <source>
        <strain evidence="2 3">YLB-04</strain>
    </source>
</reference>
<sequence>MYVIHEKTRKNINEIMVSNMRNSNEKADVQYFEVIILYSLSRLKGERTIYSIYHLLKGKKSAQTIQDAHLFSLTALFMAYEGVKRESLEESIRTLQDKGLILETAPKRYILSVKGTECLEWELSKNPIPLELQGWKYHFASQFLWERLSLLVQVCSHISMKETRYVPIQKKRRTQLWIKNFVGNMGPGQRAVLPVELFKELTLALEELEQQIKPDILVLRLTGYQSAGMTEQQAAMELGMDEFRFHLEFLAILHALAKTADRRKEKFPLLSRLLAGEDGGRGSLTQTSRQTLKLLNKGLQIDSIAAARGLKRSTIEDHIVEIALNVPGFLIEPYVTAEEQEKLFLIAENASTRQLRELRDLSGGLSYFKIRLVLAKFGEL</sequence>
<proteinExistence type="predicted"/>
<comment type="caution">
    <text evidence="2">The sequence shown here is derived from an EMBL/GenBank/DDBJ whole genome shotgun (WGS) entry which is preliminary data.</text>
</comment>
<evidence type="ECO:0000313" key="3">
    <source>
        <dbReference type="Proteomes" id="UP000257144"/>
    </source>
</evidence>
<dbReference type="OrthoDB" id="2354672at2"/>
<dbReference type="EMBL" id="QNQT01000015">
    <property type="protein sequence ID" value="RDU35028.1"/>
    <property type="molecule type" value="Genomic_DNA"/>
</dbReference>
<feature type="domain" description="Helicase Helix-turn-helix" evidence="1">
    <location>
        <begin position="288"/>
        <end position="374"/>
    </location>
</feature>
<evidence type="ECO:0000259" key="1">
    <source>
        <dbReference type="Pfam" id="PF14493"/>
    </source>
</evidence>
<dbReference type="AlphaFoldDB" id="A0A3D8GKU4"/>
<dbReference type="Pfam" id="PF14493">
    <property type="entry name" value="HTH_40"/>
    <property type="match status" value="1"/>
</dbReference>
<keyword evidence="3" id="KW-1185">Reference proteome</keyword>
<dbReference type="InterPro" id="IPR029491">
    <property type="entry name" value="Helicase_HTH"/>
</dbReference>
<gene>
    <name evidence="2" type="ORF">DRW41_20650</name>
</gene>